<dbReference type="RefSeq" id="WP_262682521.1">
    <property type="nucleotide sequence ID" value="NZ_JAOQIO010000007.1"/>
</dbReference>
<gene>
    <name evidence="1" type="ORF">OB236_02360</name>
</gene>
<dbReference type="InterPro" id="IPR017850">
    <property type="entry name" value="Alkaline_phosphatase_core_sf"/>
</dbReference>
<sequence length="282" mass="30159">MKNINRVIIIGWDGAGTFVQGAHTPHLDRFIQTGAFTLEAQTVVPSISAQCWGALLHGVVPEKHGLTNDLAATASFPEDSEFPSIFRLAREAYPHKKLASFSAWQPINDGIIERSLEVHKVNIAVDGELALAAASYIRDNPDLLLMYIDLDWPDAMGHRHGFNTPEQIHGIEMTDAHTGIILDAIEAAGIWDDSLIIIVTDHGGGGIQPQDHGSDHPLDTTIFWGCIGPGIQTEAALSGLTITDTAAVVAHALGLQAPAAWDAKLPIGLFANEKHTAPSAAD</sequence>
<evidence type="ECO:0000313" key="2">
    <source>
        <dbReference type="Proteomes" id="UP001652445"/>
    </source>
</evidence>
<dbReference type="PANTHER" id="PTHR10151">
    <property type="entry name" value="ECTONUCLEOTIDE PYROPHOSPHATASE/PHOSPHODIESTERASE"/>
    <property type="match status" value="1"/>
</dbReference>
<comment type="caution">
    <text evidence="1">The sequence shown here is derived from an EMBL/GenBank/DDBJ whole genome shotgun (WGS) entry which is preliminary data.</text>
</comment>
<keyword evidence="2" id="KW-1185">Reference proteome</keyword>
<dbReference type="PANTHER" id="PTHR10151:SF120">
    <property type="entry name" value="BIS(5'-ADENOSYL)-TRIPHOSPHATASE"/>
    <property type="match status" value="1"/>
</dbReference>
<dbReference type="EMBL" id="JAOQIO010000007">
    <property type="protein sequence ID" value="MCU6790962.1"/>
    <property type="molecule type" value="Genomic_DNA"/>
</dbReference>
<organism evidence="1 2">
    <name type="scientific">Paenibacillus baimaensis</name>
    <dbReference type="NCBI Taxonomy" id="2982185"/>
    <lineage>
        <taxon>Bacteria</taxon>
        <taxon>Bacillati</taxon>
        <taxon>Bacillota</taxon>
        <taxon>Bacilli</taxon>
        <taxon>Bacillales</taxon>
        <taxon>Paenibacillaceae</taxon>
        <taxon>Paenibacillus</taxon>
    </lineage>
</organism>
<dbReference type="Pfam" id="PF01663">
    <property type="entry name" value="Phosphodiest"/>
    <property type="match status" value="2"/>
</dbReference>
<evidence type="ECO:0000313" key="1">
    <source>
        <dbReference type="EMBL" id="MCU6790962.1"/>
    </source>
</evidence>
<dbReference type="Proteomes" id="UP001652445">
    <property type="component" value="Unassembled WGS sequence"/>
</dbReference>
<accession>A0ABT2UAM6</accession>
<name>A0ABT2UAM6_9BACL</name>
<dbReference type="InterPro" id="IPR002591">
    <property type="entry name" value="Phosphodiest/P_Trfase"/>
</dbReference>
<protein>
    <submittedName>
        <fullName evidence="1">Alkaline phosphatase family protein</fullName>
    </submittedName>
</protein>
<proteinExistence type="predicted"/>
<dbReference type="SUPFAM" id="SSF53649">
    <property type="entry name" value="Alkaline phosphatase-like"/>
    <property type="match status" value="1"/>
</dbReference>
<reference evidence="1 2" key="1">
    <citation type="submission" date="2022-09" db="EMBL/GenBank/DDBJ databases">
        <authorList>
            <person name="Han X.L."/>
            <person name="Wang Q."/>
            <person name="Lu T."/>
        </authorList>
    </citation>
    <scope>NUCLEOTIDE SEQUENCE [LARGE SCALE GENOMIC DNA]</scope>
    <source>
        <strain evidence="1 2">WQ 127069</strain>
    </source>
</reference>
<dbReference type="Gene3D" id="3.40.720.10">
    <property type="entry name" value="Alkaline Phosphatase, subunit A"/>
    <property type="match status" value="1"/>
</dbReference>